<dbReference type="UniPathway" id="UPA00164"/>
<feature type="domain" description="Maltokinase N-terminal cap" evidence="15">
    <location>
        <begin position="21"/>
        <end position="77"/>
    </location>
</feature>
<name>A0A344UTX8_9ACTN</name>
<evidence type="ECO:0000256" key="11">
    <source>
        <dbReference type="ARBA" id="ARBA00023056"/>
    </source>
</evidence>
<evidence type="ECO:0000313" key="16">
    <source>
        <dbReference type="EMBL" id="AXE38726.1"/>
    </source>
</evidence>
<evidence type="ECO:0000256" key="14">
    <source>
        <dbReference type="ARBA" id="ARBA00049067"/>
    </source>
</evidence>
<comment type="subunit">
    <text evidence="3">Monomer.</text>
</comment>
<gene>
    <name evidence="16" type="primary">mak</name>
    <name evidence="16" type="ORF">JS278_01562</name>
</gene>
<dbReference type="Gene3D" id="3.90.1200.10">
    <property type="match status" value="1"/>
</dbReference>
<evidence type="ECO:0000256" key="5">
    <source>
        <dbReference type="ARBA" id="ARBA00013882"/>
    </source>
</evidence>
<dbReference type="GO" id="GO:0005978">
    <property type="term" value="P:glycogen biosynthetic process"/>
    <property type="evidence" value="ECO:0007669"/>
    <property type="project" value="UniProtKB-UniPathway"/>
</dbReference>
<comment type="pathway">
    <text evidence="1">Glycan biosynthesis; glycogen biosynthesis.</text>
</comment>
<comment type="catalytic activity">
    <reaction evidence="14">
        <text>D-maltose + ATP = alpha-maltose 1-phosphate + ADP + H(+)</text>
        <dbReference type="Rhea" id="RHEA:31915"/>
        <dbReference type="ChEBI" id="CHEBI:15378"/>
        <dbReference type="ChEBI" id="CHEBI:17306"/>
        <dbReference type="ChEBI" id="CHEBI:30616"/>
        <dbReference type="ChEBI" id="CHEBI:63576"/>
        <dbReference type="ChEBI" id="CHEBI:456216"/>
        <dbReference type="EC" id="2.7.1.175"/>
    </reaction>
</comment>
<comment type="similarity">
    <text evidence="2">Belongs to the aminoglycoside phosphotransferase family.</text>
</comment>
<dbReference type="InterPro" id="IPR040999">
    <property type="entry name" value="Mak_N_cap"/>
</dbReference>
<dbReference type="Pfam" id="PF18085">
    <property type="entry name" value="Mak_N_cap"/>
    <property type="match status" value="1"/>
</dbReference>
<evidence type="ECO:0000256" key="13">
    <source>
        <dbReference type="ARBA" id="ARBA00031251"/>
    </source>
</evidence>
<keyword evidence="7 16" id="KW-0808">Transferase</keyword>
<evidence type="ECO:0000256" key="7">
    <source>
        <dbReference type="ARBA" id="ARBA00022679"/>
    </source>
</evidence>
<dbReference type="GO" id="GO:0005524">
    <property type="term" value="F:ATP binding"/>
    <property type="evidence" value="ECO:0007669"/>
    <property type="project" value="UniProtKB-KW"/>
</dbReference>
<keyword evidence="11" id="KW-0320">Glycogen biosynthesis</keyword>
<evidence type="ECO:0000256" key="6">
    <source>
        <dbReference type="ARBA" id="ARBA00022600"/>
    </source>
</evidence>
<dbReference type="Proteomes" id="UP000251995">
    <property type="component" value="Chromosome"/>
</dbReference>
<evidence type="ECO:0000313" key="17">
    <source>
        <dbReference type="Proteomes" id="UP000251995"/>
    </source>
</evidence>
<dbReference type="AlphaFoldDB" id="A0A344UTX8"/>
<dbReference type="GO" id="GO:0016301">
    <property type="term" value="F:kinase activity"/>
    <property type="evidence" value="ECO:0007669"/>
    <property type="project" value="UniProtKB-KW"/>
</dbReference>
<dbReference type="KEGG" id="acij:JS278_01562"/>
<dbReference type="EMBL" id="CP025198">
    <property type="protein sequence ID" value="AXE38726.1"/>
    <property type="molecule type" value="Genomic_DNA"/>
</dbReference>
<accession>A0A344UTX8</accession>
<organism evidence="16 17">
    <name type="scientific">Acidipropionibacterium virtanenii</name>
    <dbReference type="NCBI Taxonomy" id="2057246"/>
    <lineage>
        <taxon>Bacteria</taxon>
        <taxon>Bacillati</taxon>
        <taxon>Actinomycetota</taxon>
        <taxon>Actinomycetes</taxon>
        <taxon>Propionibacteriales</taxon>
        <taxon>Propionibacteriaceae</taxon>
        <taxon>Acidipropionibacterium</taxon>
    </lineage>
</organism>
<protein>
    <recommendedName>
        <fullName evidence="5">Maltokinase</fullName>
        <ecNumber evidence="4">2.7.1.175</ecNumber>
    </recommendedName>
    <alternativeName>
        <fullName evidence="13">Maltose-1-phosphate synthase</fullName>
    </alternativeName>
</protein>
<evidence type="ECO:0000256" key="10">
    <source>
        <dbReference type="ARBA" id="ARBA00022840"/>
    </source>
</evidence>
<evidence type="ECO:0000256" key="8">
    <source>
        <dbReference type="ARBA" id="ARBA00022741"/>
    </source>
</evidence>
<evidence type="ECO:0000259" key="15">
    <source>
        <dbReference type="Pfam" id="PF18085"/>
    </source>
</evidence>
<dbReference type="InterPro" id="IPR011009">
    <property type="entry name" value="Kinase-like_dom_sf"/>
</dbReference>
<evidence type="ECO:0000256" key="1">
    <source>
        <dbReference type="ARBA" id="ARBA00004964"/>
    </source>
</evidence>
<evidence type="ECO:0000256" key="12">
    <source>
        <dbReference type="ARBA" id="ARBA00023277"/>
    </source>
</evidence>
<keyword evidence="8" id="KW-0547">Nucleotide-binding</keyword>
<keyword evidence="10" id="KW-0067">ATP-binding</keyword>
<proteinExistence type="inferred from homology"/>
<keyword evidence="12" id="KW-0119">Carbohydrate metabolism</keyword>
<sequence length="453" mass="48086">MTDVTALPAEALPDLWEHISGARWFAGKGRGGRVAAALLFGAVDPGAAHPVHHGLAQVRHDDGGGDTYQLLLSRRRGTDGPPAICPAPGGGRLCDAAEDSPALAAWARALLGQGEETAAGPGEGWRIERFRRAPSPVRAAHRLSAEQSNTTVVAECDGEDAVMIKLFRRLEPGENLDITTCAELNRAGVAAIPTLYAAVHADITVSWSTLGPTDLVMATGRFPDASDGWRLVRSRAAEGRDVSSEMAELGRALAVVHAAMADRFGTSILDGDQVAARMTGELDDAVAAAPALATHREALAAVFDRLRGRSLVAHRVHGDFHLGQTLSTPAGWRIIDFEGEPLRSAAERRSPDSPWRDVAGMTRSLSYAASDAPGPADAGRREWLERARAAFLAGYGHRDDAVLRAYEANKAVYETVYETLNRPGWVGIPLGAITAMCSGAAALLPDTAERKDR</sequence>
<dbReference type="EC" id="2.7.1.175" evidence="4"/>
<dbReference type="SUPFAM" id="SSF56112">
    <property type="entry name" value="Protein kinase-like (PK-like)"/>
    <property type="match status" value="1"/>
</dbReference>
<evidence type="ECO:0000256" key="4">
    <source>
        <dbReference type="ARBA" id="ARBA00011962"/>
    </source>
</evidence>
<evidence type="ECO:0000256" key="3">
    <source>
        <dbReference type="ARBA" id="ARBA00011245"/>
    </source>
</evidence>
<keyword evidence="9 16" id="KW-0418">Kinase</keyword>
<keyword evidence="6" id="KW-0321">Glycogen metabolism</keyword>
<evidence type="ECO:0000256" key="9">
    <source>
        <dbReference type="ARBA" id="ARBA00022777"/>
    </source>
</evidence>
<evidence type="ECO:0000256" key="2">
    <source>
        <dbReference type="ARBA" id="ARBA00006219"/>
    </source>
</evidence>
<keyword evidence="17" id="KW-1185">Reference proteome</keyword>
<reference evidence="16 17" key="1">
    <citation type="submission" date="2017-12" db="EMBL/GenBank/DDBJ databases">
        <title>The whole genome sequence of the Acidipropionibacterium virtanenii sp. nov. type strain JS278.</title>
        <authorList>
            <person name="Laine P."/>
            <person name="Deptula P."/>
            <person name="Varmanen P."/>
            <person name="Auvinen P."/>
        </authorList>
    </citation>
    <scope>NUCLEOTIDE SEQUENCE [LARGE SCALE GENOMIC DNA]</scope>
    <source>
        <strain evidence="16 17">JS278</strain>
    </source>
</reference>